<evidence type="ECO:0000313" key="3">
    <source>
        <dbReference type="Proteomes" id="UP000198728"/>
    </source>
</evidence>
<keyword evidence="3" id="KW-1185">Reference proteome</keyword>
<dbReference type="EMBL" id="FOLG01000002">
    <property type="protein sequence ID" value="SFC06522.1"/>
    <property type="molecule type" value="Genomic_DNA"/>
</dbReference>
<accession>A0A1I1G5B7</accession>
<gene>
    <name evidence="2" type="ORF">SAMN04488094_102416</name>
</gene>
<name>A0A1I1G5B7_9RHOB</name>
<feature type="compositionally biased region" description="Low complexity" evidence="1">
    <location>
        <begin position="33"/>
        <end position="44"/>
    </location>
</feature>
<evidence type="ECO:0000256" key="1">
    <source>
        <dbReference type="SAM" id="MobiDB-lite"/>
    </source>
</evidence>
<organism evidence="2 3">
    <name type="scientific">Tropicimonas isoalkanivorans</name>
    <dbReference type="NCBI Taxonomy" id="441112"/>
    <lineage>
        <taxon>Bacteria</taxon>
        <taxon>Pseudomonadati</taxon>
        <taxon>Pseudomonadota</taxon>
        <taxon>Alphaproteobacteria</taxon>
        <taxon>Rhodobacterales</taxon>
        <taxon>Roseobacteraceae</taxon>
        <taxon>Tropicimonas</taxon>
    </lineage>
</organism>
<sequence length="215" mass="22244">MLRRWSAIYPKAPDAFMRRATSTCTLPPGGSGAARAGRPGQGRSEGTRPAKRGQFLIVGPCSRLGGCHALVVVSVSSRSPGRVHATGGSAMCRPARRVGRDRAGGPDHGRFASGASFSAASSIFEGRPCGVCYSASPPPPGGRIAASPAAHQFQVKAPYIARVGWGSTPSRKRARPFGFRSDVPVCGGRQRGAREGHASGRRSAISTGGDRSPPV</sequence>
<feature type="region of interest" description="Disordered" evidence="1">
    <location>
        <begin position="166"/>
        <end position="215"/>
    </location>
</feature>
<feature type="region of interest" description="Disordered" evidence="1">
    <location>
        <begin position="21"/>
        <end position="51"/>
    </location>
</feature>
<reference evidence="2 3" key="1">
    <citation type="submission" date="2016-10" db="EMBL/GenBank/DDBJ databases">
        <authorList>
            <person name="de Groot N.N."/>
        </authorList>
    </citation>
    <scope>NUCLEOTIDE SEQUENCE [LARGE SCALE GENOMIC DNA]</scope>
    <source>
        <strain evidence="2 3">DSM 19548</strain>
    </source>
</reference>
<evidence type="ECO:0000313" key="2">
    <source>
        <dbReference type="EMBL" id="SFC06522.1"/>
    </source>
</evidence>
<dbReference type="Proteomes" id="UP000198728">
    <property type="component" value="Unassembled WGS sequence"/>
</dbReference>
<dbReference type="AlphaFoldDB" id="A0A1I1G5B7"/>
<protein>
    <submittedName>
        <fullName evidence="2">Uncharacterized protein</fullName>
    </submittedName>
</protein>
<proteinExistence type="predicted"/>